<dbReference type="Pfam" id="PF03553">
    <property type="entry name" value="Na_H_antiporter"/>
    <property type="match status" value="1"/>
</dbReference>
<protein>
    <submittedName>
        <fullName evidence="8">Uncharacterized protein</fullName>
    </submittedName>
</protein>
<dbReference type="InterPro" id="IPR018461">
    <property type="entry name" value="Na/H_Antiport_NhaC-like_C"/>
</dbReference>
<keyword evidence="2" id="KW-1003">Cell membrane</keyword>
<dbReference type="Pfam" id="PF13726">
    <property type="entry name" value="Na_H_antiport_2"/>
    <property type="match status" value="1"/>
</dbReference>
<dbReference type="GO" id="GO:0005886">
    <property type="term" value="C:plasma membrane"/>
    <property type="evidence" value="ECO:0007669"/>
    <property type="project" value="UniProtKB-SubCell"/>
</dbReference>
<accession>A0A411A9V6</accession>
<dbReference type="EMBL" id="CP063687">
    <property type="protein sequence ID" value="QOY27587.1"/>
    <property type="molecule type" value="Genomic_DNA"/>
</dbReference>
<evidence type="ECO:0000256" key="2">
    <source>
        <dbReference type="ARBA" id="ARBA00022475"/>
    </source>
</evidence>
<evidence type="ECO:0000313" key="8">
    <source>
        <dbReference type="EMBL" id="QOY27587.1"/>
    </source>
</evidence>
<dbReference type="PANTHER" id="PTHR37821:SF1">
    <property type="entry name" value="AMINO ACID TRANSPORTER YUIF-RELATED"/>
    <property type="match status" value="1"/>
</dbReference>
<feature type="domain" description="Na+/H+ antiporter NhaC-like C-terminal" evidence="6">
    <location>
        <begin position="150"/>
        <end position="436"/>
    </location>
</feature>
<evidence type="ECO:0000256" key="4">
    <source>
        <dbReference type="ARBA" id="ARBA00022989"/>
    </source>
</evidence>
<dbReference type="AlphaFoldDB" id="A0A411A9V6"/>
<organism evidence="8 9">
    <name type="scientific">Bacillus velezensis</name>
    <dbReference type="NCBI Taxonomy" id="492670"/>
    <lineage>
        <taxon>Bacteria</taxon>
        <taxon>Bacillati</taxon>
        <taxon>Bacillota</taxon>
        <taxon>Bacilli</taxon>
        <taxon>Bacillales</taxon>
        <taxon>Bacillaceae</taxon>
        <taxon>Bacillus</taxon>
        <taxon>Bacillus amyloliquefaciens group</taxon>
    </lineage>
</organism>
<dbReference type="InterPro" id="IPR052576">
    <property type="entry name" value="AA_Transporter-Related"/>
</dbReference>
<comment type="subcellular location">
    <subcellularLocation>
        <location evidence="1">Cell membrane</location>
        <topology evidence="1">Multi-pass membrane protein</topology>
    </subcellularLocation>
</comment>
<evidence type="ECO:0000256" key="5">
    <source>
        <dbReference type="ARBA" id="ARBA00023136"/>
    </source>
</evidence>
<keyword evidence="3" id="KW-0812">Transmembrane</keyword>
<keyword evidence="5" id="KW-0472">Membrane</keyword>
<evidence type="ECO:0000313" key="9">
    <source>
        <dbReference type="Proteomes" id="UP000587477"/>
    </source>
</evidence>
<evidence type="ECO:0000259" key="6">
    <source>
        <dbReference type="Pfam" id="PF03553"/>
    </source>
</evidence>
<dbReference type="PANTHER" id="PTHR37821">
    <property type="entry name" value="AMINO ACID TRANSPORTER YUIF-RELATED"/>
    <property type="match status" value="1"/>
</dbReference>
<evidence type="ECO:0000256" key="1">
    <source>
        <dbReference type="ARBA" id="ARBA00004651"/>
    </source>
</evidence>
<evidence type="ECO:0000259" key="7">
    <source>
        <dbReference type="Pfam" id="PF13726"/>
    </source>
</evidence>
<proteinExistence type="predicted"/>
<keyword evidence="4" id="KW-1133">Transmembrane helix</keyword>
<feature type="domain" description="Putative Na+/H+ antiporter N-terminal" evidence="7">
    <location>
        <begin position="2"/>
        <end position="88"/>
    </location>
</feature>
<evidence type="ECO:0000256" key="3">
    <source>
        <dbReference type="ARBA" id="ARBA00022692"/>
    </source>
</evidence>
<dbReference type="RefSeq" id="WP_025650207.1">
    <property type="nucleotide sequence ID" value="NZ_BDDG01000013.1"/>
</dbReference>
<name>A0A411A9V6_BACVE</name>
<dbReference type="InterPro" id="IPR032813">
    <property type="entry name" value="Na_H_antiport_N"/>
</dbReference>
<reference evidence="9" key="1">
    <citation type="submission" date="2020-10" db="EMBL/GenBank/DDBJ databases">
        <title>Complete genome sequence of Bacillus velezensis NST6.</title>
        <authorList>
            <person name="Choi J."/>
        </authorList>
    </citation>
    <scope>NUCLEOTIDE SEQUENCE [LARGE SCALE GENOMIC DNA]</scope>
    <source>
        <strain evidence="9">NST6</strain>
    </source>
</reference>
<gene>
    <name evidence="8" type="ORF">BACVE_002600</name>
</gene>
<sequence length="442" mass="45924">MNAVVVAVLLMLVLSLLRVNIIIALMIGALAGGLTGGLGLGETVKAFTDGLGGNATVAVSYALLGAFAAALTKTGLPDAMVEASVKLIGKKEDSRKKALSKVLIVLIILIISCFSQNVVPVHIAFIPVLIPPLLKIFNELEIDRRLIACVMTFGLTAPYIVLPVGFGQIFQGMLRDNMASAGLKVPLSDIPYALIIPTAGMVVGLILSVIVFRKPKKYETKEIAGLSSSPYTKKSIAIALISIAVSLAVQLYLSQVLGVEGMIMGALAGLFTLFISGVMKRNEADKLITDGMILMAFIGFVMLVAAGFSNVLNKTGDVASLVKASTGFIGHSQSLGALLMLVVGLLITMGIGSSFATVPVITTIFVPLCAQLGFSPMATIAVIGAAAAVGDAGSPASDSTLGPTSGLSADGQHHHIWDTCVPTFIFYNIPLVIFGWIAALVL</sequence>
<dbReference type="Proteomes" id="UP000587477">
    <property type="component" value="Chromosome"/>
</dbReference>